<gene>
    <name evidence="1" type="ORF">MRBLWS13_001361</name>
</gene>
<dbReference type="AlphaFoldDB" id="A0AAU6SA70"/>
<accession>A0AAU6SA70</accession>
<dbReference type="EMBL" id="CP151632">
    <property type="protein sequence ID" value="WZO33727.1"/>
    <property type="molecule type" value="Genomic_DNA"/>
</dbReference>
<organism evidence="1">
    <name type="scientific">Microbacterium sp. LWS13-1.2</name>
    <dbReference type="NCBI Taxonomy" id="3135264"/>
    <lineage>
        <taxon>Bacteria</taxon>
        <taxon>Bacillati</taxon>
        <taxon>Actinomycetota</taxon>
        <taxon>Actinomycetes</taxon>
        <taxon>Micrococcales</taxon>
        <taxon>Microbacteriaceae</taxon>
        <taxon>Microbacterium</taxon>
    </lineage>
</organism>
<sequence>MSLELATDAAEIVTALLRRLSWAPASKALGRYEVWTPEETDSDEVIVPINPEAGDYAVLLERARRHILRRYGAEAERLEALLLISAAADLDSTKWQKQTSVDAGLIPWIEGEAIYAAARESLVSAARAVRSKRSVQGKASRYLAKTFMEQVFMGQTEVGSFIVTAHVPASTRFHVSKKSEEAAKVDQRKADVVSGRAIVDVFENSIAAVRDALTEYKRSPRMEMFEDLVPEGVSFELIRSLAALARDGDAAVTVQRGEASTATREITFDAVEAPVLDRVAASFAKVPEPTPVEIVGEVSLLDNSTAAPIRLVRVDVMKGAAARRVRVRLTPEQYDTAVAAHAAHQWLKLSGTLEKDGRDWWLYHASDVGQTTPAEGPAGIQQTVWDDSALEDDE</sequence>
<reference evidence="1" key="1">
    <citation type="submission" date="2024-04" db="EMBL/GenBank/DDBJ databases">
        <authorList>
            <person name="Roder T."/>
            <person name="Oberhansli S."/>
            <person name="Kreuzer M."/>
        </authorList>
    </citation>
    <scope>NUCLEOTIDE SEQUENCE</scope>
    <source>
        <strain evidence="1">LWS13-1.2</strain>
    </source>
</reference>
<name>A0AAU6SA70_9MICO</name>
<evidence type="ECO:0000313" key="1">
    <source>
        <dbReference type="EMBL" id="WZO33727.1"/>
    </source>
</evidence>
<proteinExistence type="predicted"/>
<protein>
    <submittedName>
        <fullName evidence="1">Uncharacterized protein</fullName>
    </submittedName>
</protein>
<dbReference type="RefSeq" id="WP_349428257.1">
    <property type="nucleotide sequence ID" value="NZ_CP151632.1"/>
</dbReference>